<dbReference type="SMART" id="SM00304">
    <property type="entry name" value="HAMP"/>
    <property type="match status" value="1"/>
</dbReference>
<dbReference type="NCBIfam" id="TIGR00229">
    <property type="entry name" value="sensory_box"/>
    <property type="match status" value="1"/>
</dbReference>
<dbReference type="GO" id="GO:0000155">
    <property type="term" value="F:phosphorelay sensor kinase activity"/>
    <property type="evidence" value="ECO:0007669"/>
    <property type="project" value="InterPro"/>
</dbReference>
<dbReference type="GO" id="GO:0030295">
    <property type="term" value="F:protein kinase activator activity"/>
    <property type="evidence" value="ECO:0007669"/>
    <property type="project" value="TreeGrafter"/>
</dbReference>
<dbReference type="InterPro" id="IPR003660">
    <property type="entry name" value="HAMP_dom"/>
</dbReference>
<dbReference type="SMART" id="SM00387">
    <property type="entry name" value="HATPase_c"/>
    <property type="match status" value="1"/>
</dbReference>
<keyword evidence="11" id="KW-0902">Two-component regulatory system</keyword>
<comment type="caution">
    <text evidence="17">The sequence shown here is derived from an EMBL/GenBank/DDBJ whole genome shotgun (WGS) entry which is preliminary data.</text>
</comment>
<dbReference type="GO" id="GO:0000156">
    <property type="term" value="F:phosphorelay response regulator activity"/>
    <property type="evidence" value="ECO:0007669"/>
    <property type="project" value="TreeGrafter"/>
</dbReference>
<evidence type="ECO:0000256" key="7">
    <source>
        <dbReference type="ARBA" id="ARBA00022741"/>
    </source>
</evidence>
<feature type="transmembrane region" description="Helical" evidence="13">
    <location>
        <begin position="84"/>
        <end position="110"/>
    </location>
</feature>
<keyword evidence="5" id="KW-0808">Transferase</keyword>
<dbReference type="EMBL" id="BLAB01000001">
    <property type="protein sequence ID" value="GER93765.1"/>
    <property type="molecule type" value="Genomic_DNA"/>
</dbReference>
<dbReference type="InterPro" id="IPR004358">
    <property type="entry name" value="Sig_transdc_His_kin-like_C"/>
</dbReference>
<evidence type="ECO:0000256" key="6">
    <source>
        <dbReference type="ARBA" id="ARBA00022692"/>
    </source>
</evidence>
<reference evidence="17" key="1">
    <citation type="submission" date="2019-10" db="EMBL/GenBank/DDBJ databases">
        <title>Metagenomic sequencing of thiosulfate-disproportionating enrichment culture.</title>
        <authorList>
            <person name="Umezawa K."/>
            <person name="Kojima H."/>
            <person name="Fukui M."/>
        </authorList>
    </citation>
    <scope>NUCLEOTIDE SEQUENCE</scope>
    <source>
        <strain evidence="17">45J</strain>
    </source>
</reference>
<accession>A0A5J4L0K0</accession>
<dbReference type="InterPro" id="IPR000014">
    <property type="entry name" value="PAS"/>
</dbReference>
<feature type="domain" description="HAMP" evidence="16">
    <location>
        <begin position="277"/>
        <end position="329"/>
    </location>
</feature>
<dbReference type="InterPro" id="IPR003661">
    <property type="entry name" value="HisK_dim/P_dom"/>
</dbReference>
<protein>
    <recommendedName>
        <fullName evidence="3">histidine kinase</fullName>
        <ecNumber evidence="3">2.7.13.3</ecNumber>
    </recommendedName>
</protein>
<evidence type="ECO:0000256" key="9">
    <source>
        <dbReference type="ARBA" id="ARBA00022840"/>
    </source>
</evidence>
<dbReference type="CDD" id="cd06225">
    <property type="entry name" value="HAMP"/>
    <property type="match status" value="1"/>
</dbReference>
<dbReference type="GO" id="GO:0006355">
    <property type="term" value="P:regulation of DNA-templated transcription"/>
    <property type="evidence" value="ECO:0007669"/>
    <property type="project" value="InterPro"/>
</dbReference>
<dbReference type="PROSITE" id="PS50109">
    <property type="entry name" value="HIS_KIN"/>
    <property type="match status" value="1"/>
</dbReference>
<feature type="transmembrane region" description="Helical" evidence="13">
    <location>
        <begin position="6"/>
        <end position="27"/>
    </location>
</feature>
<dbReference type="GO" id="GO:0007234">
    <property type="term" value="P:osmosensory signaling via phosphorelay pathway"/>
    <property type="evidence" value="ECO:0007669"/>
    <property type="project" value="TreeGrafter"/>
</dbReference>
<dbReference type="InterPro" id="IPR013767">
    <property type="entry name" value="PAS_fold"/>
</dbReference>
<dbReference type="Gene3D" id="3.30.450.20">
    <property type="entry name" value="PAS domain"/>
    <property type="match status" value="1"/>
</dbReference>
<sequence length="681" mass="77325">MKVIKPLIIIFCLLFAVIILTIVEFYFIKLPSVDITTRLLLTGILTFNTLALLTLMFFVGKNLFRLCSERQHRILGYKFRTKLMAIFVILTLIPSAFLFIAASGLATNYINRIFSPQIKEPFKKSVELARAFYDVERERVLKIAKLEAQKTASYRELKQIYGNSLLVTHYSSLPTNATDTIKDAFNGKEGTEIISKENEDVIRAAVPNHLKGGVVVVEFLLPRTFSEKTEKIQTLYEDYLKLESFKEPLRLNYTLILGFLTLLIVFTGLWVSLKISQGITIPIQSLAMATEKVASGDLNVQVNVKSEDEVGLLINSFNQMVNQLKESKNSLEHAYMESYRRRLYLENILENINSGVIFLDNTGSILTINRSACSILNISQEEVIGRNYKEFISSLHSEDLSSMVKDIEGREIHGIKREVKININGKMLTLIVYISGIRESFTSRSLGMLVVFDDITDIIQAQKVITWQEIARRLAHEIKNPLTPIKLSTERLIKKWQQKDHDFDDVFKKSTNTIIREVESLKRLVDVFSRYGRMPELTKAPTNLTELIDDAASLYKGFKDLRINVVIQDKIPIVNIDPEQIKRVLINIIDNAIKAMDNTGAIDIYVRIDENRIIIDIADTGPGISNEEKEKLFIPYFSKRKDGTGLGLAIAHKIISDHGGKILVRDNNPKGSIFTVEIPIA</sequence>
<evidence type="ECO:0000256" key="13">
    <source>
        <dbReference type="SAM" id="Phobius"/>
    </source>
</evidence>
<dbReference type="Pfam" id="PF00989">
    <property type="entry name" value="PAS"/>
    <property type="match status" value="1"/>
</dbReference>
<evidence type="ECO:0000256" key="4">
    <source>
        <dbReference type="ARBA" id="ARBA00022553"/>
    </source>
</evidence>
<dbReference type="InterPro" id="IPR050351">
    <property type="entry name" value="BphY/WalK/GraS-like"/>
</dbReference>
<evidence type="ECO:0000259" key="14">
    <source>
        <dbReference type="PROSITE" id="PS50109"/>
    </source>
</evidence>
<dbReference type="SUPFAM" id="SSF55785">
    <property type="entry name" value="PYP-like sensor domain (PAS domain)"/>
    <property type="match status" value="1"/>
</dbReference>
<name>A0A5J4L0K0_9ZZZZ</name>
<evidence type="ECO:0000256" key="12">
    <source>
        <dbReference type="ARBA" id="ARBA00023136"/>
    </source>
</evidence>
<evidence type="ECO:0000256" key="2">
    <source>
        <dbReference type="ARBA" id="ARBA00004141"/>
    </source>
</evidence>
<comment type="subcellular location">
    <subcellularLocation>
        <location evidence="2">Membrane</location>
        <topology evidence="2">Multi-pass membrane protein</topology>
    </subcellularLocation>
</comment>
<evidence type="ECO:0000256" key="8">
    <source>
        <dbReference type="ARBA" id="ARBA00022777"/>
    </source>
</evidence>
<dbReference type="Pfam" id="PF00672">
    <property type="entry name" value="HAMP"/>
    <property type="match status" value="1"/>
</dbReference>
<keyword evidence="8 17" id="KW-0418">Kinase</keyword>
<dbReference type="EC" id="2.7.13.3" evidence="3"/>
<feature type="domain" description="Histidine kinase" evidence="14">
    <location>
        <begin position="473"/>
        <end position="681"/>
    </location>
</feature>
<gene>
    <name evidence="17" type="ORF">A45J_1521</name>
</gene>
<dbReference type="CDD" id="cd00082">
    <property type="entry name" value="HisKA"/>
    <property type="match status" value="1"/>
</dbReference>
<evidence type="ECO:0000259" key="15">
    <source>
        <dbReference type="PROSITE" id="PS50112"/>
    </source>
</evidence>
<dbReference type="Pfam" id="PF00512">
    <property type="entry name" value="HisKA"/>
    <property type="match status" value="1"/>
</dbReference>
<dbReference type="SUPFAM" id="SSF158472">
    <property type="entry name" value="HAMP domain-like"/>
    <property type="match status" value="1"/>
</dbReference>
<dbReference type="PROSITE" id="PS50112">
    <property type="entry name" value="PAS"/>
    <property type="match status" value="1"/>
</dbReference>
<keyword evidence="4" id="KW-0597">Phosphoprotein</keyword>
<dbReference type="Gene3D" id="6.10.340.10">
    <property type="match status" value="1"/>
</dbReference>
<feature type="transmembrane region" description="Helical" evidence="13">
    <location>
        <begin position="251"/>
        <end position="273"/>
    </location>
</feature>
<keyword evidence="7" id="KW-0547">Nucleotide-binding</keyword>
<dbReference type="SUPFAM" id="SSF55874">
    <property type="entry name" value="ATPase domain of HSP90 chaperone/DNA topoisomerase II/histidine kinase"/>
    <property type="match status" value="1"/>
</dbReference>
<dbReference type="GO" id="GO:0016020">
    <property type="term" value="C:membrane"/>
    <property type="evidence" value="ECO:0007669"/>
    <property type="project" value="UniProtKB-SubCell"/>
</dbReference>
<evidence type="ECO:0000256" key="10">
    <source>
        <dbReference type="ARBA" id="ARBA00022989"/>
    </source>
</evidence>
<dbReference type="InterPro" id="IPR036890">
    <property type="entry name" value="HATPase_C_sf"/>
</dbReference>
<dbReference type="InterPro" id="IPR035965">
    <property type="entry name" value="PAS-like_dom_sf"/>
</dbReference>
<dbReference type="PRINTS" id="PR00344">
    <property type="entry name" value="BCTRLSENSOR"/>
</dbReference>
<dbReference type="CDD" id="cd00130">
    <property type="entry name" value="PAS"/>
    <property type="match status" value="1"/>
</dbReference>
<keyword evidence="9" id="KW-0067">ATP-binding</keyword>
<dbReference type="SMART" id="SM00388">
    <property type="entry name" value="HisKA"/>
    <property type="match status" value="1"/>
</dbReference>
<organism evidence="17">
    <name type="scientific">hot springs metagenome</name>
    <dbReference type="NCBI Taxonomy" id="433727"/>
    <lineage>
        <taxon>unclassified sequences</taxon>
        <taxon>metagenomes</taxon>
        <taxon>ecological metagenomes</taxon>
    </lineage>
</organism>
<proteinExistence type="predicted"/>
<evidence type="ECO:0000256" key="1">
    <source>
        <dbReference type="ARBA" id="ARBA00000085"/>
    </source>
</evidence>
<dbReference type="Gene3D" id="3.30.565.10">
    <property type="entry name" value="Histidine kinase-like ATPase, C-terminal domain"/>
    <property type="match status" value="1"/>
</dbReference>
<evidence type="ECO:0000259" key="16">
    <source>
        <dbReference type="PROSITE" id="PS50885"/>
    </source>
</evidence>
<dbReference type="InterPro" id="IPR036097">
    <property type="entry name" value="HisK_dim/P_sf"/>
</dbReference>
<keyword evidence="10 13" id="KW-1133">Transmembrane helix</keyword>
<dbReference type="InterPro" id="IPR005467">
    <property type="entry name" value="His_kinase_dom"/>
</dbReference>
<dbReference type="GO" id="GO:0005524">
    <property type="term" value="F:ATP binding"/>
    <property type="evidence" value="ECO:0007669"/>
    <property type="project" value="UniProtKB-KW"/>
</dbReference>
<dbReference type="PANTHER" id="PTHR42878:SF7">
    <property type="entry name" value="SENSOR HISTIDINE KINASE GLRK"/>
    <property type="match status" value="1"/>
</dbReference>
<feature type="domain" description="PAS" evidence="15">
    <location>
        <begin position="341"/>
        <end position="408"/>
    </location>
</feature>
<keyword evidence="6 13" id="KW-0812">Transmembrane</keyword>
<evidence type="ECO:0000313" key="17">
    <source>
        <dbReference type="EMBL" id="GER93765.1"/>
    </source>
</evidence>
<dbReference type="PANTHER" id="PTHR42878">
    <property type="entry name" value="TWO-COMPONENT HISTIDINE KINASE"/>
    <property type="match status" value="1"/>
</dbReference>
<evidence type="ECO:0000256" key="5">
    <source>
        <dbReference type="ARBA" id="ARBA00022679"/>
    </source>
</evidence>
<dbReference type="AlphaFoldDB" id="A0A5J4L0K0"/>
<dbReference type="PROSITE" id="PS50885">
    <property type="entry name" value="HAMP"/>
    <property type="match status" value="1"/>
</dbReference>
<comment type="catalytic activity">
    <reaction evidence="1">
        <text>ATP + protein L-histidine = ADP + protein N-phospho-L-histidine.</text>
        <dbReference type="EC" id="2.7.13.3"/>
    </reaction>
</comment>
<dbReference type="Gene3D" id="1.10.287.130">
    <property type="match status" value="1"/>
</dbReference>
<dbReference type="SUPFAM" id="SSF47384">
    <property type="entry name" value="Homodimeric domain of signal transducing histidine kinase"/>
    <property type="match status" value="1"/>
</dbReference>
<dbReference type="PIRSF" id="PIRSF037532">
    <property type="entry name" value="STHK_NtrY"/>
    <property type="match status" value="1"/>
</dbReference>
<evidence type="ECO:0000256" key="11">
    <source>
        <dbReference type="ARBA" id="ARBA00023012"/>
    </source>
</evidence>
<dbReference type="InterPro" id="IPR017232">
    <property type="entry name" value="NtrY"/>
</dbReference>
<feature type="transmembrane region" description="Helical" evidence="13">
    <location>
        <begin position="39"/>
        <end position="64"/>
    </location>
</feature>
<dbReference type="SMART" id="SM00091">
    <property type="entry name" value="PAS"/>
    <property type="match status" value="1"/>
</dbReference>
<keyword evidence="12 13" id="KW-0472">Membrane</keyword>
<evidence type="ECO:0000256" key="3">
    <source>
        <dbReference type="ARBA" id="ARBA00012438"/>
    </source>
</evidence>
<dbReference type="InterPro" id="IPR003594">
    <property type="entry name" value="HATPase_dom"/>
</dbReference>
<dbReference type="Pfam" id="PF02518">
    <property type="entry name" value="HATPase_c"/>
    <property type="match status" value="1"/>
</dbReference>